<dbReference type="InterPro" id="IPR016181">
    <property type="entry name" value="Acyl_CoA_acyltransferase"/>
</dbReference>
<dbReference type="SUPFAM" id="SSF55729">
    <property type="entry name" value="Acyl-CoA N-acyltransferases (Nat)"/>
    <property type="match status" value="1"/>
</dbReference>
<evidence type="ECO:0000256" key="1">
    <source>
        <dbReference type="ARBA" id="ARBA00022491"/>
    </source>
</evidence>
<organism evidence="7">
    <name type="scientific">Candidatus Electrothrix aestuarii</name>
    <dbReference type="NCBI Taxonomy" id="3062594"/>
    <lineage>
        <taxon>Bacteria</taxon>
        <taxon>Pseudomonadati</taxon>
        <taxon>Thermodesulfobacteriota</taxon>
        <taxon>Desulfobulbia</taxon>
        <taxon>Desulfobulbales</taxon>
        <taxon>Desulfobulbaceae</taxon>
        <taxon>Candidatus Electrothrix</taxon>
    </lineage>
</organism>
<dbReference type="InterPro" id="IPR000182">
    <property type="entry name" value="GNAT_dom"/>
</dbReference>
<dbReference type="AlphaFoldDB" id="A0AAU8LT30"/>
<evidence type="ECO:0000313" key="7">
    <source>
        <dbReference type="EMBL" id="XCN72679.1"/>
    </source>
</evidence>
<accession>A0AAU8LT30</accession>
<reference evidence="7" key="1">
    <citation type="journal article" date="2024" name="Syst. Appl. Microbiol.">
        <title>First single-strain enrichments of Electrothrix cable bacteria, description of E. aestuarii sp. nov. and E. rattekaaiensis sp. nov., and proposal of a cable bacteria taxonomy following the rules of the SeqCode.</title>
        <authorList>
            <person name="Plum-Jensen L.E."/>
            <person name="Schramm A."/>
            <person name="Marshall I.P.G."/>
        </authorList>
    </citation>
    <scope>NUCLEOTIDE SEQUENCE</scope>
    <source>
        <strain evidence="7">Rat1</strain>
    </source>
</reference>
<comment type="catalytic activity">
    <reaction evidence="5">
        <text>glycyl-tRNA(Gly) + acetyl-CoA = N-acetylglycyl-tRNA(Gly) + CoA + H(+)</text>
        <dbReference type="Rhea" id="RHEA:81867"/>
        <dbReference type="Rhea" id="RHEA-COMP:9683"/>
        <dbReference type="Rhea" id="RHEA-COMP:19766"/>
        <dbReference type="ChEBI" id="CHEBI:15378"/>
        <dbReference type="ChEBI" id="CHEBI:57287"/>
        <dbReference type="ChEBI" id="CHEBI:57288"/>
        <dbReference type="ChEBI" id="CHEBI:78522"/>
        <dbReference type="ChEBI" id="CHEBI:232036"/>
    </reaction>
</comment>
<reference evidence="7" key="2">
    <citation type="submission" date="2024-06" db="EMBL/GenBank/DDBJ databases">
        <authorList>
            <person name="Plum-Jensen L.E."/>
            <person name="Schramm A."/>
            <person name="Marshall I.P.G."/>
        </authorList>
    </citation>
    <scope>NUCLEOTIDE SEQUENCE</scope>
    <source>
        <strain evidence="7">Rat1</strain>
    </source>
</reference>
<keyword evidence="1" id="KW-0678">Repressor</keyword>
<evidence type="ECO:0000259" key="6">
    <source>
        <dbReference type="Pfam" id="PF13673"/>
    </source>
</evidence>
<dbReference type="Gene3D" id="3.40.630.30">
    <property type="match status" value="1"/>
</dbReference>
<dbReference type="Pfam" id="PF13673">
    <property type="entry name" value="Acetyltransf_10"/>
    <property type="match status" value="1"/>
</dbReference>
<dbReference type="EC" id="2.3.1.-" evidence="7"/>
<name>A0AAU8LT30_9BACT</name>
<sequence length="172" mass="18833">MGRITAPEPLTSCHDTVRFDCGVPSINDWLRNQGLRNEISGASRTYVVCQSAIAVGFYSFSTGSVTCCGKKVDRENHAAVPVIVLSRLAVDVRWQGRGIGVGLLKDVVARSLYVASKIDVRALLVHSLNDQVKNFYARYGFTELTINPMVLNLPVADDGEKLLNQDHLGKTL</sequence>
<dbReference type="PANTHER" id="PTHR36449:SF1">
    <property type="entry name" value="ACETYLTRANSFERASE"/>
    <property type="match status" value="1"/>
</dbReference>
<keyword evidence="2" id="KW-1277">Toxin-antitoxin system</keyword>
<dbReference type="PANTHER" id="PTHR36449">
    <property type="entry name" value="ACETYLTRANSFERASE-RELATED"/>
    <property type="match status" value="1"/>
</dbReference>
<evidence type="ECO:0000256" key="2">
    <source>
        <dbReference type="ARBA" id="ARBA00022649"/>
    </source>
</evidence>
<evidence type="ECO:0000256" key="4">
    <source>
        <dbReference type="ARBA" id="ARBA00023315"/>
    </source>
</evidence>
<evidence type="ECO:0000256" key="3">
    <source>
        <dbReference type="ARBA" id="ARBA00022679"/>
    </source>
</evidence>
<dbReference type="KEGG" id="eaj:Q3M24_20680"/>
<dbReference type="EMBL" id="CP159373">
    <property type="protein sequence ID" value="XCN72679.1"/>
    <property type="molecule type" value="Genomic_DNA"/>
</dbReference>
<evidence type="ECO:0000256" key="5">
    <source>
        <dbReference type="ARBA" id="ARBA00049880"/>
    </source>
</evidence>
<gene>
    <name evidence="7" type="ORF">Q3M24_20680</name>
</gene>
<keyword evidence="3 7" id="KW-0808">Transferase</keyword>
<dbReference type="GO" id="GO:0016747">
    <property type="term" value="F:acyltransferase activity, transferring groups other than amino-acyl groups"/>
    <property type="evidence" value="ECO:0007669"/>
    <property type="project" value="InterPro"/>
</dbReference>
<keyword evidence="4 7" id="KW-0012">Acyltransferase</keyword>
<protein>
    <submittedName>
        <fullName evidence="7">GNAT family N-acetyltransferase</fullName>
        <ecNumber evidence="7">2.3.1.-</ecNumber>
    </submittedName>
</protein>
<feature type="domain" description="N-acetyltransferase" evidence="6">
    <location>
        <begin position="30"/>
        <end position="144"/>
    </location>
</feature>
<proteinExistence type="predicted"/>